<dbReference type="InterPro" id="IPR036890">
    <property type="entry name" value="HATPase_C_sf"/>
</dbReference>
<dbReference type="GO" id="GO:0005524">
    <property type="term" value="F:ATP binding"/>
    <property type="evidence" value="ECO:0007669"/>
    <property type="project" value="UniProtKB-KW"/>
</dbReference>
<evidence type="ECO:0000313" key="2">
    <source>
        <dbReference type="Proteomes" id="UP001597045"/>
    </source>
</evidence>
<protein>
    <submittedName>
        <fullName evidence="1">ATP-binding protein</fullName>
    </submittedName>
</protein>
<dbReference type="EMBL" id="JBHTIS010000380">
    <property type="protein sequence ID" value="MFD1045682.1"/>
    <property type="molecule type" value="Genomic_DNA"/>
</dbReference>
<comment type="caution">
    <text evidence="1">The sequence shown here is derived from an EMBL/GenBank/DDBJ whole genome shotgun (WGS) entry which is preliminary data.</text>
</comment>
<dbReference type="Gene3D" id="3.30.565.10">
    <property type="entry name" value="Histidine kinase-like ATPase, C-terminal domain"/>
    <property type="match status" value="1"/>
</dbReference>
<sequence>MPEEPRFLASLDLVALPTAVSVARMFISETLNRWRVFFIEDDVVAVGVELVTSAVEATKPDVNTSWNDLTEINPIRLRLLGYRRHIVFEVTDQHYQPLGPRGGRNKPGGSGLHVVDAVTNRWGSFLGPCGRVTWAELAVYERTKAGLPKRKSVALLGQDDDSRLPPARHDPEFLHRVIDGLKNL</sequence>
<evidence type="ECO:0000313" key="1">
    <source>
        <dbReference type="EMBL" id="MFD1045682.1"/>
    </source>
</evidence>
<organism evidence="1 2">
    <name type="scientific">Kibdelosporangium lantanae</name>
    <dbReference type="NCBI Taxonomy" id="1497396"/>
    <lineage>
        <taxon>Bacteria</taxon>
        <taxon>Bacillati</taxon>
        <taxon>Actinomycetota</taxon>
        <taxon>Actinomycetes</taxon>
        <taxon>Pseudonocardiales</taxon>
        <taxon>Pseudonocardiaceae</taxon>
        <taxon>Kibdelosporangium</taxon>
    </lineage>
</organism>
<keyword evidence="1" id="KW-0547">Nucleotide-binding</keyword>
<proteinExistence type="predicted"/>
<dbReference type="PANTHER" id="PTHR35526:SF3">
    <property type="entry name" value="ANTI-SIGMA-F FACTOR RSBW"/>
    <property type="match status" value="1"/>
</dbReference>
<gene>
    <name evidence="1" type="ORF">ACFQ1S_08950</name>
</gene>
<keyword evidence="2" id="KW-1185">Reference proteome</keyword>
<dbReference type="InterPro" id="IPR050267">
    <property type="entry name" value="Anti-sigma-factor_SerPK"/>
</dbReference>
<name>A0ABW3M704_9PSEU</name>
<dbReference type="Proteomes" id="UP001597045">
    <property type="component" value="Unassembled WGS sequence"/>
</dbReference>
<dbReference type="PANTHER" id="PTHR35526">
    <property type="entry name" value="ANTI-SIGMA-F FACTOR RSBW-RELATED"/>
    <property type="match status" value="1"/>
</dbReference>
<dbReference type="CDD" id="cd16936">
    <property type="entry name" value="HATPase_RsbW-like"/>
    <property type="match status" value="1"/>
</dbReference>
<reference evidence="2" key="1">
    <citation type="journal article" date="2019" name="Int. J. Syst. Evol. Microbiol.">
        <title>The Global Catalogue of Microorganisms (GCM) 10K type strain sequencing project: providing services to taxonomists for standard genome sequencing and annotation.</title>
        <authorList>
            <consortium name="The Broad Institute Genomics Platform"/>
            <consortium name="The Broad Institute Genome Sequencing Center for Infectious Disease"/>
            <person name="Wu L."/>
            <person name="Ma J."/>
        </authorList>
    </citation>
    <scope>NUCLEOTIDE SEQUENCE [LARGE SCALE GENOMIC DNA]</scope>
    <source>
        <strain evidence="2">JCM 31486</strain>
    </source>
</reference>
<accession>A0ABW3M704</accession>
<keyword evidence="1" id="KW-0067">ATP-binding</keyword>